<reference evidence="1" key="1">
    <citation type="submission" date="2024-07" db="EMBL/GenBank/DDBJ databases">
        <title>Metagenome and Metagenome-Assembled Genomes of Archaea from a hot spring from the geothermal field of Los Azufres, Mexico.</title>
        <authorList>
            <person name="Marin-Paredes R."/>
            <person name="Martinez-Romero E."/>
            <person name="Servin-Garciduenas L.E."/>
        </authorList>
    </citation>
    <scope>NUCLEOTIDE SEQUENCE</scope>
</reference>
<evidence type="ECO:0000313" key="1">
    <source>
        <dbReference type="EMBL" id="MFB6489739.1"/>
    </source>
</evidence>
<organism evidence="1 2">
    <name type="scientific">Thermoproteus sp. AZ2</name>
    <dbReference type="NCBI Taxonomy" id="1609232"/>
    <lineage>
        <taxon>Archaea</taxon>
        <taxon>Thermoproteota</taxon>
        <taxon>Thermoprotei</taxon>
        <taxon>Thermoproteales</taxon>
        <taxon>Thermoproteaceae</taxon>
        <taxon>Thermoproteus</taxon>
    </lineage>
</organism>
<proteinExistence type="predicted"/>
<sequence>MATAEKIDSATAAREFGRAVTKLVVWIVVYVVVAAIINGFLIPYLNAALAQIRLPLPSAQASSSATSASAAQTSPSGPLTPYVPYINILLALAFGYEIVNAFANVMYWSLRMRYAHSTAAAIRSMTRLIGLGAMVAAIAGGVAGGAAGVALGGFLALVIGFATQQVLGQAIAGLYILLARPFKHGDVVNIGGDQGPITDITTLFTIMDKGDQIALIPNNTIVGSKIYIIKPKQTSQ</sequence>
<evidence type="ECO:0000313" key="2">
    <source>
        <dbReference type="Proteomes" id="UP000033636"/>
    </source>
</evidence>
<dbReference type="Proteomes" id="UP000033636">
    <property type="component" value="Unassembled WGS sequence"/>
</dbReference>
<comment type="caution">
    <text evidence="1">The sequence shown here is derived from an EMBL/GenBank/DDBJ whole genome shotgun (WGS) entry which is preliminary data.</text>
</comment>
<dbReference type="EMBL" id="JZWT02000001">
    <property type="protein sequence ID" value="MFB6489739.1"/>
    <property type="molecule type" value="Genomic_DNA"/>
</dbReference>
<gene>
    <name evidence="1" type="ORF">TU35_000580</name>
</gene>
<protein>
    <submittedName>
        <fullName evidence="1">Mechanosensitive ion channel domain-containing protein</fullName>
    </submittedName>
</protein>
<accession>A0ACC6UZ39</accession>
<name>A0ACC6UZ39_9CREN</name>